<organism evidence="1 2">
    <name type="scientific">Mycetomoellerius zeteki</name>
    <dbReference type="NCBI Taxonomy" id="64791"/>
    <lineage>
        <taxon>Eukaryota</taxon>
        <taxon>Metazoa</taxon>
        <taxon>Ecdysozoa</taxon>
        <taxon>Arthropoda</taxon>
        <taxon>Hexapoda</taxon>
        <taxon>Insecta</taxon>
        <taxon>Pterygota</taxon>
        <taxon>Neoptera</taxon>
        <taxon>Endopterygota</taxon>
        <taxon>Hymenoptera</taxon>
        <taxon>Apocrita</taxon>
        <taxon>Aculeata</taxon>
        <taxon>Formicoidea</taxon>
        <taxon>Formicidae</taxon>
        <taxon>Myrmicinae</taxon>
        <taxon>Mycetomoellerius</taxon>
    </lineage>
</organism>
<gene>
    <name evidence="1" type="ORF">ALC60_14687</name>
</gene>
<proteinExistence type="predicted"/>
<sequence>RANIVTDRGRLRPPRDETEQSIAARARVSIACSASGRRTGIIRRGAITISGGCRCRRHRRRRCFRTIPHGFCSWCAAGWPTGSSPFTSLFTPAPSSGYYVAAASLVVIV</sequence>
<dbReference type="Proteomes" id="UP000075809">
    <property type="component" value="Unassembled WGS sequence"/>
</dbReference>
<dbReference type="EMBL" id="KQ983238">
    <property type="protein sequence ID" value="KYQ46265.1"/>
    <property type="molecule type" value="Genomic_DNA"/>
</dbReference>
<evidence type="ECO:0000313" key="2">
    <source>
        <dbReference type="Proteomes" id="UP000075809"/>
    </source>
</evidence>
<name>A0A151WEQ1_9HYME</name>
<dbReference type="AlphaFoldDB" id="A0A151WEQ1"/>
<protein>
    <submittedName>
        <fullName evidence="1">Uncharacterized protein</fullName>
    </submittedName>
</protein>
<feature type="non-terminal residue" evidence="1">
    <location>
        <position position="1"/>
    </location>
</feature>
<keyword evidence="2" id="KW-1185">Reference proteome</keyword>
<accession>A0A151WEQ1</accession>
<reference evidence="1 2" key="1">
    <citation type="submission" date="2015-09" db="EMBL/GenBank/DDBJ databases">
        <title>Trachymyrmex zeteki WGS genome.</title>
        <authorList>
            <person name="Nygaard S."/>
            <person name="Hu H."/>
            <person name="Boomsma J."/>
            <person name="Zhang G."/>
        </authorList>
    </citation>
    <scope>NUCLEOTIDE SEQUENCE [LARGE SCALE GENOMIC DNA]</scope>
    <source>
        <strain evidence="1">Tzet28-1</strain>
        <tissue evidence="1">Whole body</tissue>
    </source>
</reference>
<evidence type="ECO:0000313" key="1">
    <source>
        <dbReference type="EMBL" id="KYQ46265.1"/>
    </source>
</evidence>